<gene>
    <name evidence="1" type="ORF">PPENT_87.1.T1110003</name>
</gene>
<dbReference type="AlphaFoldDB" id="A0A8S1X167"/>
<proteinExistence type="predicted"/>
<dbReference type="Proteomes" id="UP000689195">
    <property type="component" value="Unassembled WGS sequence"/>
</dbReference>
<evidence type="ECO:0000313" key="2">
    <source>
        <dbReference type="Proteomes" id="UP000689195"/>
    </source>
</evidence>
<sequence>MKRYFVKKKFRFLEKFYIYQTHIKRNDIFTSNNYAQWLAPEDKNQFKEIQLLNFDQVQKQEYFKKFSIQSITMLIFDISEGQVYPQNPMDIKKFELSWQQIEVIAFKVEIRDYFKLKINRRHILFLKVDDFITLKNNGVTRSSKINLQKSWSFEKYDGMMKQVNLNQFWEFLIQRKQQFKHCPK</sequence>
<name>A0A8S1X167_9CILI</name>
<dbReference type="EMBL" id="CAJJDO010000111">
    <property type="protein sequence ID" value="CAD8195874.1"/>
    <property type="molecule type" value="Genomic_DNA"/>
</dbReference>
<protein>
    <submittedName>
        <fullName evidence="1">Uncharacterized protein</fullName>
    </submittedName>
</protein>
<organism evidence="1 2">
    <name type="scientific">Paramecium pentaurelia</name>
    <dbReference type="NCBI Taxonomy" id="43138"/>
    <lineage>
        <taxon>Eukaryota</taxon>
        <taxon>Sar</taxon>
        <taxon>Alveolata</taxon>
        <taxon>Ciliophora</taxon>
        <taxon>Intramacronucleata</taxon>
        <taxon>Oligohymenophorea</taxon>
        <taxon>Peniculida</taxon>
        <taxon>Parameciidae</taxon>
        <taxon>Paramecium</taxon>
    </lineage>
</organism>
<comment type="caution">
    <text evidence="1">The sequence shown here is derived from an EMBL/GenBank/DDBJ whole genome shotgun (WGS) entry which is preliminary data.</text>
</comment>
<accession>A0A8S1X167</accession>
<keyword evidence="2" id="KW-1185">Reference proteome</keyword>
<evidence type="ECO:0000313" key="1">
    <source>
        <dbReference type="EMBL" id="CAD8195874.1"/>
    </source>
</evidence>
<reference evidence="1" key="1">
    <citation type="submission" date="2021-01" db="EMBL/GenBank/DDBJ databases">
        <authorList>
            <consortium name="Genoscope - CEA"/>
            <person name="William W."/>
        </authorList>
    </citation>
    <scope>NUCLEOTIDE SEQUENCE</scope>
</reference>